<sequence>MYYELYIDLFFLENFMIDSLLLTAVNRVLKRGQPYWRLMLGGASGSVLTCFVIALPLPAAARMLLFHLVVNSLMLLIGLGYEGAAGFVRAFLLLYVSAVFMGGIMQILRPYMRYASIFYAAAAVGFFLFLGSWKVMSRLCVQKSSLRTVTLCTGCGETEVSALLDTGNSLRDFVSGDPVSILDPELVKEITENPEKERGFHVIPYRCVGGESVMKVFRIEKMCIHMEEERWIMNPLVGVGEETLSGDGAYEMILNPELLSE</sequence>
<feature type="transmembrane region" description="Helical" evidence="1">
    <location>
        <begin position="114"/>
        <end position="133"/>
    </location>
</feature>
<dbReference type="Proteomes" id="UP001198151">
    <property type="component" value="Unassembled WGS sequence"/>
</dbReference>
<keyword evidence="1" id="KW-0812">Transmembrane</keyword>
<dbReference type="EMBL" id="JAJEQX010000008">
    <property type="protein sequence ID" value="MCC2253976.1"/>
    <property type="molecule type" value="Genomic_DNA"/>
</dbReference>
<comment type="caution">
    <text evidence="2">The sequence shown here is derived from an EMBL/GenBank/DDBJ whole genome shotgun (WGS) entry which is preliminary data.</text>
</comment>
<name>A0ABS8FV84_9FIRM</name>
<evidence type="ECO:0000256" key="1">
    <source>
        <dbReference type="SAM" id="Phobius"/>
    </source>
</evidence>
<dbReference type="Pfam" id="PF03419">
    <property type="entry name" value="Peptidase_U4"/>
    <property type="match status" value="1"/>
</dbReference>
<accession>A0ABS8FV84</accession>
<reference evidence="2 3" key="1">
    <citation type="submission" date="2021-10" db="EMBL/GenBank/DDBJ databases">
        <title>Anaerobic single-cell dispensing facilitates the cultivation of human gut bacteria.</title>
        <authorList>
            <person name="Afrizal A."/>
        </authorList>
    </citation>
    <scope>NUCLEOTIDE SEQUENCE [LARGE SCALE GENOMIC DNA]</scope>
    <source>
        <strain evidence="2 3">CLA-AA-H200</strain>
    </source>
</reference>
<dbReference type="InterPro" id="IPR005081">
    <property type="entry name" value="SpoIIGA"/>
</dbReference>
<keyword evidence="1" id="KW-0472">Membrane</keyword>
<keyword evidence="3" id="KW-1185">Reference proteome</keyword>
<organism evidence="2 3">
    <name type="scientific">Ruminococcus turbiniformis</name>
    <dbReference type="NCBI Taxonomy" id="2881258"/>
    <lineage>
        <taxon>Bacteria</taxon>
        <taxon>Bacillati</taxon>
        <taxon>Bacillota</taxon>
        <taxon>Clostridia</taxon>
        <taxon>Eubacteriales</taxon>
        <taxon>Oscillospiraceae</taxon>
        <taxon>Ruminococcus</taxon>
    </lineage>
</organism>
<feature type="transmembrane region" description="Helical" evidence="1">
    <location>
        <begin position="88"/>
        <end position="108"/>
    </location>
</feature>
<dbReference type="RefSeq" id="WP_227707116.1">
    <property type="nucleotide sequence ID" value="NZ_JAJEQX010000008.1"/>
</dbReference>
<feature type="transmembrane region" description="Helical" evidence="1">
    <location>
        <begin position="63"/>
        <end position="81"/>
    </location>
</feature>
<evidence type="ECO:0000313" key="2">
    <source>
        <dbReference type="EMBL" id="MCC2253976.1"/>
    </source>
</evidence>
<protein>
    <submittedName>
        <fullName evidence="2">Sigma-E processing peptidase SpoIIGA</fullName>
    </submittedName>
</protein>
<evidence type="ECO:0000313" key="3">
    <source>
        <dbReference type="Proteomes" id="UP001198151"/>
    </source>
</evidence>
<proteinExistence type="predicted"/>
<gene>
    <name evidence="2" type="ORF">LKD70_05920</name>
</gene>
<keyword evidence="1" id="KW-1133">Transmembrane helix</keyword>
<feature type="transmembrane region" description="Helical" evidence="1">
    <location>
        <begin position="38"/>
        <end position="57"/>
    </location>
</feature>